<dbReference type="RefSeq" id="WP_307202559.1">
    <property type="nucleotide sequence ID" value="NZ_JAUSST010000003.1"/>
</dbReference>
<reference evidence="1 2" key="1">
    <citation type="submission" date="2023-07" db="EMBL/GenBank/DDBJ databases">
        <title>Sorghum-associated microbial communities from plants grown in Nebraska, USA.</title>
        <authorList>
            <person name="Schachtman D."/>
        </authorList>
    </citation>
    <scope>NUCLEOTIDE SEQUENCE [LARGE SCALE GENOMIC DNA]</scope>
    <source>
        <strain evidence="1 2">CC482</strain>
    </source>
</reference>
<gene>
    <name evidence="1" type="ORF">J2T15_001482</name>
</gene>
<evidence type="ECO:0000313" key="1">
    <source>
        <dbReference type="EMBL" id="MDQ0112047.1"/>
    </source>
</evidence>
<evidence type="ECO:0000313" key="2">
    <source>
        <dbReference type="Proteomes" id="UP001229346"/>
    </source>
</evidence>
<dbReference type="Gene3D" id="3.40.1440.10">
    <property type="entry name" value="GIY-YIG endonuclease"/>
    <property type="match status" value="1"/>
</dbReference>
<proteinExistence type="predicted"/>
<sequence length="142" mass="17191">MDRNKEKRKQLVSEYQERERTMGIYQIKNEANGRLFIGGSTNLEGLWNKEKFILELGSHMNKELQREWKQFGADRFTYLVLETVKFDHEVRYDYKDVFLAEGMEAGDVVRKYKREVDRLKERWMEELQPYGERGYHKNSEGR</sequence>
<keyword evidence="2" id="KW-1185">Reference proteome</keyword>
<dbReference type="SUPFAM" id="SSF82771">
    <property type="entry name" value="GIY-YIG endonuclease"/>
    <property type="match status" value="1"/>
</dbReference>
<dbReference type="InterPro" id="IPR035901">
    <property type="entry name" value="GIY-YIG_endonuc_sf"/>
</dbReference>
<dbReference type="Proteomes" id="UP001229346">
    <property type="component" value="Unassembled WGS sequence"/>
</dbReference>
<protein>
    <recommendedName>
        <fullName evidence="3">GIY-YIG nuclease family protein</fullName>
    </recommendedName>
</protein>
<dbReference type="CDD" id="cd10451">
    <property type="entry name" value="GIY-YIG_LuxR_like"/>
    <property type="match status" value="1"/>
</dbReference>
<name>A0ABT9TYD3_PAEHA</name>
<evidence type="ECO:0008006" key="3">
    <source>
        <dbReference type="Google" id="ProtNLM"/>
    </source>
</evidence>
<dbReference type="EMBL" id="JAUSSU010000003">
    <property type="protein sequence ID" value="MDQ0112047.1"/>
    <property type="molecule type" value="Genomic_DNA"/>
</dbReference>
<comment type="caution">
    <text evidence="1">The sequence shown here is derived from an EMBL/GenBank/DDBJ whole genome shotgun (WGS) entry which is preliminary data.</text>
</comment>
<accession>A0ABT9TYD3</accession>
<organism evidence="1 2">
    <name type="scientific">Paenibacillus harenae</name>
    <dbReference type="NCBI Taxonomy" id="306543"/>
    <lineage>
        <taxon>Bacteria</taxon>
        <taxon>Bacillati</taxon>
        <taxon>Bacillota</taxon>
        <taxon>Bacilli</taxon>
        <taxon>Bacillales</taxon>
        <taxon>Paenibacillaceae</taxon>
        <taxon>Paenibacillus</taxon>
    </lineage>
</organism>